<name>A0A383W3S2_TETOB</name>
<evidence type="ECO:0000313" key="1">
    <source>
        <dbReference type="EMBL" id="SZX71316.1"/>
    </source>
</evidence>
<dbReference type="EMBL" id="FNXT01001044">
    <property type="protein sequence ID" value="SZX71316.1"/>
    <property type="molecule type" value="Genomic_DNA"/>
</dbReference>
<organism evidence="1 2">
    <name type="scientific">Tetradesmus obliquus</name>
    <name type="common">Green alga</name>
    <name type="synonym">Acutodesmus obliquus</name>
    <dbReference type="NCBI Taxonomy" id="3088"/>
    <lineage>
        <taxon>Eukaryota</taxon>
        <taxon>Viridiplantae</taxon>
        <taxon>Chlorophyta</taxon>
        <taxon>core chlorophytes</taxon>
        <taxon>Chlorophyceae</taxon>
        <taxon>CS clade</taxon>
        <taxon>Sphaeropleales</taxon>
        <taxon>Scenedesmaceae</taxon>
        <taxon>Tetradesmus</taxon>
    </lineage>
</organism>
<dbReference type="AlphaFoldDB" id="A0A383W3S2"/>
<proteinExistence type="predicted"/>
<gene>
    <name evidence="1" type="ORF">BQ4739_LOCUS11448</name>
</gene>
<protein>
    <submittedName>
        <fullName evidence="1">Uncharacterized protein</fullName>
    </submittedName>
</protein>
<dbReference type="Proteomes" id="UP000256970">
    <property type="component" value="Unassembled WGS sequence"/>
</dbReference>
<sequence length="120" mass="12571">MALLAWGLVEFGGGYEQVGGRWQKDAAAAAAAAEGLLLLQKHDQVSASSRALLGWGLMKFGGGYEQVALAAAASIAQQLDTAARALWEPVLDEPHSFNEACGWRSTGVPAHCLHGCPARI</sequence>
<keyword evidence="2" id="KW-1185">Reference proteome</keyword>
<accession>A0A383W3S2</accession>
<evidence type="ECO:0000313" key="2">
    <source>
        <dbReference type="Proteomes" id="UP000256970"/>
    </source>
</evidence>
<reference evidence="1 2" key="1">
    <citation type="submission" date="2016-10" db="EMBL/GenBank/DDBJ databases">
        <authorList>
            <person name="Cai Z."/>
        </authorList>
    </citation>
    <scope>NUCLEOTIDE SEQUENCE [LARGE SCALE GENOMIC DNA]</scope>
</reference>